<reference evidence="2 3" key="1">
    <citation type="journal article" date="2024" name="G3 (Bethesda)">
        <title>Genome assembly of Hibiscus sabdariffa L. provides insights into metabolisms of medicinal natural products.</title>
        <authorList>
            <person name="Kim T."/>
        </authorList>
    </citation>
    <scope>NUCLEOTIDE SEQUENCE [LARGE SCALE GENOMIC DNA]</scope>
    <source>
        <strain evidence="2">TK-2024</strain>
        <tissue evidence="2">Old leaves</tissue>
    </source>
</reference>
<evidence type="ECO:0000313" key="3">
    <source>
        <dbReference type="Proteomes" id="UP001396334"/>
    </source>
</evidence>
<organism evidence="2 3">
    <name type="scientific">Hibiscus sabdariffa</name>
    <name type="common">roselle</name>
    <dbReference type="NCBI Taxonomy" id="183260"/>
    <lineage>
        <taxon>Eukaryota</taxon>
        <taxon>Viridiplantae</taxon>
        <taxon>Streptophyta</taxon>
        <taxon>Embryophyta</taxon>
        <taxon>Tracheophyta</taxon>
        <taxon>Spermatophyta</taxon>
        <taxon>Magnoliopsida</taxon>
        <taxon>eudicotyledons</taxon>
        <taxon>Gunneridae</taxon>
        <taxon>Pentapetalae</taxon>
        <taxon>rosids</taxon>
        <taxon>malvids</taxon>
        <taxon>Malvales</taxon>
        <taxon>Malvaceae</taxon>
        <taxon>Malvoideae</taxon>
        <taxon>Hibiscus</taxon>
    </lineage>
</organism>
<evidence type="ECO:0000313" key="2">
    <source>
        <dbReference type="EMBL" id="KAK8978130.1"/>
    </source>
</evidence>
<accession>A0ABR2NPM5</accession>
<proteinExistence type="predicted"/>
<keyword evidence="3" id="KW-1185">Reference proteome</keyword>
<comment type="caution">
    <text evidence="2">The sequence shown here is derived from an EMBL/GenBank/DDBJ whole genome shotgun (WGS) entry which is preliminary data.</text>
</comment>
<evidence type="ECO:0000256" key="1">
    <source>
        <dbReference type="SAM" id="MobiDB-lite"/>
    </source>
</evidence>
<feature type="compositionally biased region" description="Polar residues" evidence="1">
    <location>
        <begin position="11"/>
        <end position="20"/>
    </location>
</feature>
<feature type="region of interest" description="Disordered" evidence="1">
    <location>
        <begin position="1"/>
        <end position="23"/>
    </location>
</feature>
<protein>
    <submittedName>
        <fullName evidence="2">Uncharacterized protein</fullName>
    </submittedName>
</protein>
<gene>
    <name evidence="2" type="ORF">V6N11_062926</name>
</gene>
<name>A0ABR2NPM5_9ROSI</name>
<dbReference type="Proteomes" id="UP001396334">
    <property type="component" value="Unassembled WGS sequence"/>
</dbReference>
<sequence length="89" mass="9401">MLANLPRPQSKGGSQRTPSPCANLGGADFQSLIMPVSLLAMPRNDTYGAVEIDPIGIDHMPFGPTPITSLLVTTSTTPPKLDPKLPHPN</sequence>
<dbReference type="EMBL" id="JBBPBN010000114">
    <property type="protein sequence ID" value="KAK8978130.1"/>
    <property type="molecule type" value="Genomic_DNA"/>
</dbReference>